<dbReference type="InterPro" id="IPR019133">
    <property type="entry name" value="MIC60"/>
</dbReference>
<keyword evidence="8" id="KW-0732">Signal</keyword>
<feature type="signal peptide" evidence="8">
    <location>
        <begin position="1"/>
        <end position="22"/>
    </location>
</feature>
<keyword evidence="2 7" id="KW-0812">Transmembrane</keyword>
<evidence type="ECO:0000313" key="10">
    <source>
        <dbReference type="WBParaSite" id="jg21753"/>
    </source>
</evidence>
<dbReference type="Pfam" id="PF09731">
    <property type="entry name" value="Mitofilin"/>
    <property type="match status" value="1"/>
</dbReference>
<comment type="function">
    <text evidence="7">Component of the MICOS complex, a large protein complex of the mitochondrial inner membrane that plays crucial roles in the maintenance of crista junctions, inner membrane architecture, and formation of contact sites to the outer membrane.</text>
</comment>
<sequence length="612" mass="69245">MKKKLLTAISLTTAIGAGAGYAYLNPEQMPPEVREWVKKVEDSINQQKQKPVIFKVGEVINKSIVDVSHPIEYVKSKINPSINSGQQQQQITPVVDSNIKAVDVRKPLDDLSNVKPKTAEEESKLLKEVDARLLNALEQAEKKVKAATEAKYNTITAIRTHADTLKKAVDDGQNGDWEAVNEALRKAENLAKVDIGQEATGRNAIDALRKTIADAKSLSQKVAGKSSMVLLASETANKFAHQLDELNHMAEKARNERRIFNQYKDLIDKSRQHFAQELNSIVPGVDVHAKEDKLTQDELNALIAHAYLRVDQFRRQLAEQQVREEQNIAKAIEDQRKADAEVADAQLDLEVRRVKENVNIDVDKKVLEERKAWEAELEARLQRASLAHAEHLESVIRTQKQLHDIENAKLVEEAVTQERNLHLKQVQQSVAKLQGIENALQSRVGWDAENRRSKQYWLACQNLVESVPLAEELEVIKQACEQDNFVQSLINCFPKSAVEQGVYTEQDLKNRFGRIYKLGKQTAKIDENGGTLLKYLSSYLQSWFMIELPTKAKYFVEHDDLDTAVRLVNMLDGQPGRLAKDWVTDALSYLETRYLAQLLVDHATVTSIRSIY</sequence>
<dbReference type="Proteomes" id="UP000887574">
    <property type="component" value="Unplaced"/>
</dbReference>
<evidence type="ECO:0000256" key="4">
    <source>
        <dbReference type="ARBA" id="ARBA00022989"/>
    </source>
</evidence>
<evidence type="ECO:0000256" key="2">
    <source>
        <dbReference type="ARBA" id="ARBA00022692"/>
    </source>
</evidence>
<dbReference type="GO" id="GO:0061617">
    <property type="term" value="C:MICOS complex"/>
    <property type="evidence" value="ECO:0007669"/>
    <property type="project" value="TreeGrafter"/>
</dbReference>
<reference evidence="10" key="1">
    <citation type="submission" date="2022-11" db="UniProtKB">
        <authorList>
            <consortium name="WormBaseParasite"/>
        </authorList>
    </citation>
    <scope>IDENTIFICATION</scope>
</reference>
<keyword evidence="3 7" id="KW-0999">Mitochondrion inner membrane</keyword>
<name>A0A915DMX5_9BILA</name>
<keyword evidence="6" id="KW-0472">Membrane</keyword>
<evidence type="ECO:0000256" key="7">
    <source>
        <dbReference type="RuleBase" id="RU363000"/>
    </source>
</evidence>
<comment type="subunit">
    <text evidence="7">Component of the mitochondrial contact site and cristae organizing system (MICOS) complex.</text>
</comment>
<dbReference type="GO" id="GO:0042407">
    <property type="term" value="P:cristae formation"/>
    <property type="evidence" value="ECO:0007669"/>
    <property type="project" value="TreeGrafter"/>
</dbReference>
<accession>A0A915DMX5</accession>
<evidence type="ECO:0000256" key="6">
    <source>
        <dbReference type="ARBA" id="ARBA00023136"/>
    </source>
</evidence>
<keyword evidence="5 7" id="KW-0496">Mitochondrion</keyword>
<protein>
    <recommendedName>
        <fullName evidence="7">MICOS complex subunit MIC60</fullName>
    </recommendedName>
    <alternativeName>
        <fullName evidence="7">Mitofilin</fullName>
    </alternativeName>
</protein>
<organism evidence="9 10">
    <name type="scientific">Ditylenchus dipsaci</name>
    <dbReference type="NCBI Taxonomy" id="166011"/>
    <lineage>
        <taxon>Eukaryota</taxon>
        <taxon>Metazoa</taxon>
        <taxon>Ecdysozoa</taxon>
        <taxon>Nematoda</taxon>
        <taxon>Chromadorea</taxon>
        <taxon>Rhabditida</taxon>
        <taxon>Tylenchina</taxon>
        <taxon>Tylenchomorpha</taxon>
        <taxon>Sphaerularioidea</taxon>
        <taxon>Anguinidae</taxon>
        <taxon>Anguininae</taxon>
        <taxon>Ditylenchus</taxon>
    </lineage>
</organism>
<evidence type="ECO:0000256" key="8">
    <source>
        <dbReference type="SAM" id="SignalP"/>
    </source>
</evidence>
<comment type="similarity">
    <text evidence="1 7">Belongs to the MICOS complex subunit Mic60 family.</text>
</comment>
<proteinExistence type="inferred from homology"/>
<comment type="subcellular location">
    <subcellularLocation>
        <location evidence="7">Mitochondrion inner membrane</location>
        <topology evidence="7">Single-pass membrane protein</topology>
    </subcellularLocation>
</comment>
<evidence type="ECO:0000313" key="9">
    <source>
        <dbReference type="Proteomes" id="UP000887574"/>
    </source>
</evidence>
<evidence type="ECO:0000256" key="3">
    <source>
        <dbReference type="ARBA" id="ARBA00022792"/>
    </source>
</evidence>
<dbReference type="PANTHER" id="PTHR15415:SF7">
    <property type="entry name" value="MICOS COMPLEX SUBUNIT MIC60"/>
    <property type="match status" value="1"/>
</dbReference>
<dbReference type="PANTHER" id="PTHR15415">
    <property type="entry name" value="MITOFILIN"/>
    <property type="match status" value="1"/>
</dbReference>
<evidence type="ECO:0000256" key="5">
    <source>
        <dbReference type="ARBA" id="ARBA00023128"/>
    </source>
</evidence>
<keyword evidence="9" id="KW-1185">Reference proteome</keyword>
<feature type="chain" id="PRO_5037045892" description="MICOS complex subunit MIC60" evidence="8">
    <location>
        <begin position="23"/>
        <end position="612"/>
    </location>
</feature>
<dbReference type="AlphaFoldDB" id="A0A915DMX5"/>
<dbReference type="WBParaSite" id="jg21753">
    <property type="protein sequence ID" value="jg21753"/>
    <property type="gene ID" value="jg21753"/>
</dbReference>
<keyword evidence="4" id="KW-1133">Transmembrane helix</keyword>
<evidence type="ECO:0000256" key="1">
    <source>
        <dbReference type="ARBA" id="ARBA00010877"/>
    </source>
</evidence>